<accession>A0A1J5TLD0</accession>
<name>A0A1J5TLD0_9ARCH</name>
<reference evidence="1 2" key="1">
    <citation type="submission" date="2016-08" db="EMBL/GenBank/DDBJ databases">
        <title>New Insights into Marine Group III Euryarchaeota, from dark to light.</title>
        <authorList>
            <person name="Haro-Moreno J.M."/>
            <person name="Rodriguez-Valera F."/>
            <person name="Lopez-Garcia P."/>
            <person name="Moreira D."/>
            <person name="Martin-Cuadrado A.B."/>
        </authorList>
    </citation>
    <scope>NUCLEOTIDE SEQUENCE [LARGE SCALE GENOMIC DNA]</scope>
    <source>
        <strain evidence="1">CG-Epi2</strain>
    </source>
</reference>
<comment type="caution">
    <text evidence="1">The sequence shown here is derived from an EMBL/GenBank/DDBJ whole genome shotgun (WGS) entry which is preliminary data.</text>
</comment>
<dbReference type="Proteomes" id="UP000183615">
    <property type="component" value="Unassembled WGS sequence"/>
</dbReference>
<dbReference type="Gene3D" id="3.40.50.2000">
    <property type="entry name" value="Glycogen Phosphorylase B"/>
    <property type="match status" value="1"/>
</dbReference>
<proteinExistence type="predicted"/>
<sequence length="310" mass="34938">MKVLHLNNPAQVATNLVNAQRELGIDANLAVTSTKGWHTNFDYNLSEIDSSSLLGKLDIGKKLYNLVKECDILHYHGQAVSQGYRDLVMWSGIMKKPVILHHHGSEIRNKKYPILANHFVVHKYVSTPDLLEFVPGAEWLPNPVDLTNLKYSKSDNLGPLKILHAPTSREVKNTSAVEYAISQVKDEGLDIQFTLIENIKHSELVEQISKNDLIIDWVNPEYGIYGVFTIESMALGKPVICTLTDSFYSEYDLPVVSVNPINLAKKITELYNNRKSLIDIGKTSYDFVQSHHNPIASAKKVIERYKAVLD</sequence>
<dbReference type="SUPFAM" id="SSF53756">
    <property type="entry name" value="UDP-Glycosyltransferase/glycogen phosphorylase"/>
    <property type="match status" value="1"/>
</dbReference>
<evidence type="ECO:0008006" key="3">
    <source>
        <dbReference type="Google" id="ProtNLM"/>
    </source>
</evidence>
<dbReference type="AlphaFoldDB" id="A0A1J5TLD0"/>
<protein>
    <recommendedName>
        <fullName evidence="3">Glycosyl transferase family 1 domain-containing protein</fullName>
    </recommendedName>
</protein>
<evidence type="ECO:0000313" key="1">
    <source>
        <dbReference type="EMBL" id="OIR21769.1"/>
    </source>
</evidence>
<evidence type="ECO:0000313" key="2">
    <source>
        <dbReference type="Proteomes" id="UP000183615"/>
    </source>
</evidence>
<gene>
    <name evidence="1" type="ORF">BET99_05835</name>
</gene>
<dbReference type="EMBL" id="MIYZ01000036">
    <property type="protein sequence ID" value="OIR21769.1"/>
    <property type="molecule type" value="Genomic_DNA"/>
</dbReference>
<organism evidence="1 2">
    <name type="scientific">Marine Group III euryarchaeote CG-Epi2</name>
    <dbReference type="NCBI Taxonomy" id="1888996"/>
    <lineage>
        <taxon>Archaea</taxon>
        <taxon>Methanobacteriati</taxon>
        <taxon>Thermoplasmatota</taxon>
        <taxon>Thermoplasmata</taxon>
        <taxon>Candidatus Thermoprofundales</taxon>
    </lineage>
</organism>